<sequence>MLVEILRKLKLDQIFMELSMILSAVNLFPKYSHLCIADNMEGEQKSSHEDASEGPKPGDIIEAEQKSSHEDASEGPKQSGTCFFSNHQTFSRYYGAKEKLNQEDASDAPNQSDSEIRVVAIREHQASNVSDEDECVFNEQDYLTMDWSNYKFTNLEFKLEIGFDLYGFPRIWRPVHDEAWSTEKFEINKERGPFDELRDFCDSMRSNLNLYSEHTKLVAFMMQSMSPFILQMRLADMRSRNVSYDLAEQESNLAKAKAAANYATEWIRKRKLLFTRYHSAVWSALNFVKNSRNRDINSSIVEMKDEEITDEDDEIALEMTPKYEKLTCKITSEITSKSGESTPEAEMTSESEEVTSTAIKTTSESDEKPVGTSKAICKIEKKASKTVETIYDAVATTSGIKQATCKIGEMASKNLDLVQSSIKCLIVISSPVQHFNKLVLQSTMRLLKDVCDTRKSIGKVKQSKLLTHKEFQSCSKDIEACFDFLTKIKYSIMNTSDQIDEITEYMKLNETKLLSGIDETFQRLIRLECNLRECLTLFKRIAANSDKAIDLVAGSYSEGIIKASTQQSTSVSTSVIDNLQTISDHFRNAWNACDAYADMLHCLSILLAGDIEDFEYILTQEANLIRSNISNIDDTSSPQVEEIKTTTSTAKAKGKRV</sequence>
<dbReference type="EnsemblMetazoa" id="OVOC8897.1">
    <property type="protein sequence ID" value="OVOC8897.1"/>
    <property type="gene ID" value="WBGene00245706"/>
</dbReference>
<organism evidence="2 3">
    <name type="scientific">Onchocerca volvulus</name>
    <dbReference type="NCBI Taxonomy" id="6282"/>
    <lineage>
        <taxon>Eukaryota</taxon>
        <taxon>Metazoa</taxon>
        <taxon>Ecdysozoa</taxon>
        <taxon>Nematoda</taxon>
        <taxon>Chromadorea</taxon>
        <taxon>Rhabditida</taxon>
        <taxon>Spirurina</taxon>
        <taxon>Spiruromorpha</taxon>
        <taxon>Filarioidea</taxon>
        <taxon>Onchocercidae</taxon>
        <taxon>Onchocerca</taxon>
    </lineage>
</organism>
<protein>
    <submittedName>
        <fullName evidence="2">Uncharacterized protein</fullName>
    </submittedName>
</protein>
<feature type="region of interest" description="Disordered" evidence="1">
    <location>
        <begin position="336"/>
        <end position="367"/>
    </location>
</feature>
<evidence type="ECO:0000256" key="1">
    <source>
        <dbReference type="SAM" id="MobiDB-lite"/>
    </source>
</evidence>
<reference evidence="2" key="2">
    <citation type="submission" date="2022-06" db="UniProtKB">
        <authorList>
            <consortium name="EnsemblMetazoa"/>
        </authorList>
    </citation>
    <scope>IDENTIFICATION</scope>
</reference>
<evidence type="ECO:0000313" key="2">
    <source>
        <dbReference type="EnsemblMetazoa" id="OVOC8897.1"/>
    </source>
</evidence>
<name>A0A8R1U188_ONCVO</name>
<dbReference type="AlphaFoldDB" id="A0A8R1U188"/>
<dbReference type="EMBL" id="CMVM020000250">
    <property type="status" value="NOT_ANNOTATED_CDS"/>
    <property type="molecule type" value="Genomic_DNA"/>
</dbReference>
<keyword evidence="3" id="KW-1185">Reference proteome</keyword>
<reference evidence="3" key="1">
    <citation type="submission" date="2013-10" db="EMBL/GenBank/DDBJ databases">
        <title>Genome sequencing of Onchocerca volvulus.</title>
        <authorList>
            <person name="Cotton J."/>
            <person name="Tsai J."/>
            <person name="Stanley E."/>
            <person name="Tracey A."/>
            <person name="Holroyd N."/>
            <person name="Lustigman S."/>
            <person name="Berriman M."/>
        </authorList>
    </citation>
    <scope>NUCLEOTIDE SEQUENCE</scope>
</reference>
<proteinExistence type="predicted"/>
<evidence type="ECO:0000313" key="3">
    <source>
        <dbReference type="Proteomes" id="UP000024404"/>
    </source>
</evidence>
<dbReference type="Proteomes" id="UP000024404">
    <property type="component" value="Unassembled WGS sequence"/>
</dbReference>
<accession>A0A8R1U188</accession>